<feature type="region of interest" description="Disordered" evidence="1">
    <location>
        <begin position="491"/>
        <end position="528"/>
    </location>
</feature>
<comment type="caution">
    <text evidence="3">The sequence shown here is derived from an EMBL/GenBank/DDBJ whole genome shotgun (WGS) entry which is preliminary data.</text>
</comment>
<dbReference type="AlphaFoldDB" id="A0A024G8H3"/>
<accession>A0A024G8H3</accession>
<evidence type="ECO:0000256" key="2">
    <source>
        <dbReference type="SAM" id="SignalP"/>
    </source>
</evidence>
<dbReference type="InParanoid" id="A0A024G8H3"/>
<feature type="chain" id="PRO_5001529391" evidence="2">
    <location>
        <begin position="25"/>
        <end position="643"/>
    </location>
</feature>
<evidence type="ECO:0000313" key="3">
    <source>
        <dbReference type="EMBL" id="CCI43053.1"/>
    </source>
</evidence>
<protein>
    <submittedName>
        <fullName evidence="3">Uncharacterized protein</fullName>
    </submittedName>
</protein>
<dbReference type="Proteomes" id="UP000053237">
    <property type="component" value="Unassembled WGS sequence"/>
</dbReference>
<keyword evidence="2" id="KW-0732">Signal</keyword>
<evidence type="ECO:0000313" key="4">
    <source>
        <dbReference type="Proteomes" id="UP000053237"/>
    </source>
</evidence>
<name>A0A024G8H3_9STRA</name>
<reference evidence="3 4" key="1">
    <citation type="submission" date="2012-05" db="EMBL/GenBank/DDBJ databases">
        <title>Recombination and specialization in a pathogen metapopulation.</title>
        <authorList>
            <person name="Gardiner A."/>
            <person name="Kemen E."/>
            <person name="Schultz-Larsen T."/>
            <person name="MacLean D."/>
            <person name="Van Oosterhout C."/>
            <person name="Jones J.D.G."/>
        </authorList>
    </citation>
    <scope>NUCLEOTIDE SEQUENCE [LARGE SCALE GENOMIC DNA]</scope>
    <source>
        <strain evidence="3 4">Ac Nc2</strain>
    </source>
</reference>
<organism evidence="3 4">
    <name type="scientific">Albugo candida</name>
    <dbReference type="NCBI Taxonomy" id="65357"/>
    <lineage>
        <taxon>Eukaryota</taxon>
        <taxon>Sar</taxon>
        <taxon>Stramenopiles</taxon>
        <taxon>Oomycota</taxon>
        <taxon>Peronosporomycetes</taxon>
        <taxon>Albuginales</taxon>
        <taxon>Albuginaceae</taxon>
        <taxon>Albugo</taxon>
    </lineage>
</organism>
<dbReference type="EMBL" id="CAIX01000043">
    <property type="protein sequence ID" value="CCI43053.1"/>
    <property type="molecule type" value="Genomic_DNA"/>
</dbReference>
<keyword evidence="4" id="KW-1185">Reference proteome</keyword>
<evidence type="ECO:0000256" key="1">
    <source>
        <dbReference type="SAM" id="MobiDB-lite"/>
    </source>
</evidence>
<feature type="compositionally biased region" description="Polar residues" evidence="1">
    <location>
        <begin position="517"/>
        <end position="528"/>
    </location>
</feature>
<gene>
    <name evidence="3" type="ORF">BN9_038370</name>
</gene>
<sequence>MKSQHLTTIFLWLLACDLHRSCDGFVEESYLMGVKYNGYKDMSKLLHDAFGCKTCMIIKAEVTVVSIEVIALFVAKFTIRSSRHGLKRIQMYCNQEAVCPFLQRLRALSPGSMIDNTPPTRIHEFTDLLEQLSATQATSEHRRIAELLEHFTLYDAASTNKELDHPPQSLDSSVTGRPSGNYLCLFQLPYLVTIDCRSCMRQSSGSKSMAEFSLVENDLLYIAHVVHSFTPLEDIMNDCSGCFLSKGEISGSHDFLCDRTHSENSARRKRSNNPDMMICIRIHSKPSLFYNSNDMSTCMKCLASGRGATGYWINIGASPSLPAYFLVSYMSVQNKIDGKERLHECTNECPNYEVSQLHECDSNYYTQFEPSPSFEAQISTRTPYSTIKFIPDISPRTPYSTTKISSDISTPFLLCVVAYYRKNSRCAKCLGYAITELSDYSSLIDYRSTSMSELERCISVTGDLNCDTLVFFPSEMCAYEEQRQRMLFYGNPKTRGKKTKSTSKPTKSDSYPYKIDTGSSRSTSDTENLPNYSGRVDVIVLVQYENPICLACYVILNEVLLISTLNGYVWMVKPKIEDWHCGCNSVFEKEFDYPKTHILRQPTLTIWSNDQSYFNSGSVRTMGQKLLGLQETKAEENAEDQFR</sequence>
<dbReference type="PROSITE" id="PS51257">
    <property type="entry name" value="PROKAR_LIPOPROTEIN"/>
    <property type="match status" value="1"/>
</dbReference>
<feature type="signal peptide" evidence="2">
    <location>
        <begin position="1"/>
        <end position="24"/>
    </location>
</feature>
<proteinExistence type="predicted"/>